<organism evidence="2 3">
    <name type="scientific">Paracraurococcus lichenis</name>
    <dbReference type="NCBI Taxonomy" id="3064888"/>
    <lineage>
        <taxon>Bacteria</taxon>
        <taxon>Pseudomonadati</taxon>
        <taxon>Pseudomonadota</taxon>
        <taxon>Alphaproteobacteria</taxon>
        <taxon>Acetobacterales</taxon>
        <taxon>Roseomonadaceae</taxon>
        <taxon>Paracraurococcus</taxon>
    </lineage>
</organism>
<feature type="non-terminal residue" evidence="2">
    <location>
        <position position="1"/>
    </location>
</feature>
<dbReference type="Proteomes" id="UP001243009">
    <property type="component" value="Unassembled WGS sequence"/>
</dbReference>
<dbReference type="EMBL" id="JAUTWS010000356">
    <property type="protein sequence ID" value="MDO9714572.1"/>
    <property type="molecule type" value="Genomic_DNA"/>
</dbReference>
<keyword evidence="3" id="KW-1185">Reference proteome</keyword>
<accession>A0ABT9EED2</accession>
<protein>
    <recommendedName>
        <fullName evidence="4">FAD-dependent oxidoreductase</fullName>
    </recommendedName>
</protein>
<reference evidence="2 3" key="1">
    <citation type="submission" date="2023-08" db="EMBL/GenBank/DDBJ databases">
        <title>The draft genome sequence of Paracraurococcus sp. LOR1-02.</title>
        <authorList>
            <person name="Kingkaew E."/>
            <person name="Tanasupawat S."/>
        </authorList>
    </citation>
    <scope>NUCLEOTIDE SEQUENCE [LARGE SCALE GENOMIC DNA]</scope>
    <source>
        <strain evidence="2 3">LOR1-02</strain>
    </source>
</reference>
<feature type="region of interest" description="Disordered" evidence="1">
    <location>
        <begin position="1"/>
        <end position="29"/>
    </location>
</feature>
<proteinExistence type="predicted"/>
<dbReference type="Pfam" id="PF21274">
    <property type="entry name" value="Rng_hyd_C"/>
    <property type="match status" value="1"/>
</dbReference>
<sequence length="208" mass="21975">GFGGPRLAEAYDAERRPVGRRNRDASARHSEVRREIAAVYHPGLLAPDGDAARLEAGRRIAAIGNAENESTGIELGYAYAGSPAVCAEPGATIPDDPLRYVPTTAPGVRLPSVVLTDGRPLLDRLGPWFTLLCCGDAVPSGALLAAAARRGAPIDVVRLDDPAVARVYGLGLFLVRPDQHVAWRGRACDDPRAAAAIIDRVLGWEEAA</sequence>
<evidence type="ECO:0000313" key="2">
    <source>
        <dbReference type="EMBL" id="MDO9714572.1"/>
    </source>
</evidence>
<gene>
    <name evidence="2" type="ORF">Q7A36_40225</name>
</gene>
<feature type="compositionally biased region" description="Basic and acidic residues" evidence="1">
    <location>
        <begin position="12"/>
        <end position="29"/>
    </location>
</feature>
<evidence type="ECO:0008006" key="4">
    <source>
        <dbReference type="Google" id="ProtNLM"/>
    </source>
</evidence>
<evidence type="ECO:0000313" key="3">
    <source>
        <dbReference type="Proteomes" id="UP001243009"/>
    </source>
</evidence>
<dbReference type="Gene3D" id="3.40.30.120">
    <property type="match status" value="1"/>
</dbReference>
<comment type="caution">
    <text evidence="2">The sequence shown here is derived from an EMBL/GenBank/DDBJ whole genome shotgun (WGS) entry which is preliminary data.</text>
</comment>
<evidence type="ECO:0000256" key="1">
    <source>
        <dbReference type="SAM" id="MobiDB-lite"/>
    </source>
</evidence>
<name>A0ABT9EED2_9PROT</name>